<feature type="domain" description="Restriction endonuclease type IV Mrr" evidence="2">
    <location>
        <begin position="60"/>
        <end position="168"/>
    </location>
</feature>
<keyword evidence="3" id="KW-0255">Endonuclease</keyword>
<dbReference type="PANTHER" id="PTHR30015:SF6">
    <property type="entry name" value="SLL1429 PROTEIN"/>
    <property type="match status" value="1"/>
</dbReference>
<protein>
    <submittedName>
        <fullName evidence="3">Restriction endonuclease</fullName>
    </submittedName>
</protein>
<keyword evidence="1" id="KW-1133">Transmembrane helix</keyword>
<keyword evidence="4" id="KW-1185">Reference proteome</keyword>
<dbReference type="GO" id="GO:0015666">
    <property type="term" value="F:restriction endodeoxyribonuclease activity"/>
    <property type="evidence" value="ECO:0007669"/>
    <property type="project" value="TreeGrafter"/>
</dbReference>
<evidence type="ECO:0000256" key="1">
    <source>
        <dbReference type="SAM" id="Phobius"/>
    </source>
</evidence>
<dbReference type="GO" id="GO:0003677">
    <property type="term" value="F:DNA binding"/>
    <property type="evidence" value="ECO:0007669"/>
    <property type="project" value="InterPro"/>
</dbReference>
<dbReference type="GO" id="GO:0009307">
    <property type="term" value="P:DNA restriction-modification system"/>
    <property type="evidence" value="ECO:0007669"/>
    <property type="project" value="InterPro"/>
</dbReference>
<dbReference type="InterPro" id="IPR011856">
    <property type="entry name" value="tRNA_endonuc-like_dom_sf"/>
</dbReference>
<keyword evidence="3" id="KW-0540">Nuclease</keyword>
<dbReference type="EMBL" id="FNIZ01000013">
    <property type="protein sequence ID" value="SDP16568.1"/>
    <property type="molecule type" value="Genomic_DNA"/>
</dbReference>
<dbReference type="Proteomes" id="UP000198860">
    <property type="component" value="Unassembled WGS sequence"/>
</dbReference>
<dbReference type="Gene3D" id="3.40.1350.10">
    <property type="match status" value="1"/>
</dbReference>
<dbReference type="Pfam" id="PF04471">
    <property type="entry name" value="Mrr_cat"/>
    <property type="match status" value="1"/>
</dbReference>
<feature type="transmembrane region" description="Helical" evidence="1">
    <location>
        <begin position="15"/>
        <end position="40"/>
    </location>
</feature>
<keyword evidence="1" id="KW-0472">Membrane</keyword>
<reference evidence="4" key="1">
    <citation type="submission" date="2016-10" db="EMBL/GenBank/DDBJ databases">
        <authorList>
            <person name="Varghese N."/>
            <person name="Submissions S."/>
        </authorList>
    </citation>
    <scope>NUCLEOTIDE SEQUENCE [LARGE SCALE GENOMIC DNA]</scope>
    <source>
        <strain evidence="4">CGMCC 1.3703</strain>
    </source>
</reference>
<dbReference type="InterPro" id="IPR007560">
    <property type="entry name" value="Restrct_endonuc_IV_Mrr"/>
</dbReference>
<dbReference type="PANTHER" id="PTHR30015">
    <property type="entry name" value="MRR RESTRICTION SYSTEM PROTEIN"/>
    <property type="match status" value="1"/>
</dbReference>
<dbReference type="SUPFAM" id="SSF52980">
    <property type="entry name" value="Restriction endonuclease-like"/>
    <property type="match status" value="1"/>
</dbReference>
<sequence length="195" mass="22628">MLYYCVVCLFPTDGIIYLSFLLFFLYSVIYLAFLVIKIILNKSNNLSYNSIQWNDLMEEIDSMSGIQFKTVLSHLLRNEGYDVKRTPKSGDYGADLILRKGLDVIVVQAKRYSNNIGISAVNEIIGASGYYKANKKWVITNQFYTNAAIVQAHKNKVKLLDRDDLILMLRHYNKNSIKRKPIRKDISKEKTNLWR</sequence>
<dbReference type="InterPro" id="IPR052906">
    <property type="entry name" value="Type_IV_Methyl-Rstrct_Enzyme"/>
</dbReference>
<name>A0A1H0QIS2_HALAD</name>
<keyword evidence="3" id="KW-0378">Hydrolase</keyword>
<accession>A0A1H0QIS2</accession>
<dbReference type="InterPro" id="IPR011335">
    <property type="entry name" value="Restrct_endonuc-II-like"/>
</dbReference>
<proteinExistence type="predicted"/>
<evidence type="ECO:0000259" key="2">
    <source>
        <dbReference type="Pfam" id="PF04471"/>
    </source>
</evidence>
<evidence type="ECO:0000313" key="4">
    <source>
        <dbReference type="Proteomes" id="UP000198860"/>
    </source>
</evidence>
<dbReference type="AlphaFoldDB" id="A0A1H0QIS2"/>
<organism evidence="3 4">
    <name type="scientific">Halobacillus aidingensis</name>
    <dbReference type="NCBI Taxonomy" id="240303"/>
    <lineage>
        <taxon>Bacteria</taxon>
        <taxon>Bacillati</taxon>
        <taxon>Bacillota</taxon>
        <taxon>Bacilli</taxon>
        <taxon>Bacillales</taxon>
        <taxon>Bacillaceae</taxon>
        <taxon>Halobacillus</taxon>
    </lineage>
</organism>
<evidence type="ECO:0000313" key="3">
    <source>
        <dbReference type="EMBL" id="SDP16568.1"/>
    </source>
</evidence>
<gene>
    <name evidence="3" type="ORF">SAMN05421677_1136</name>
</gene>
<keyword evidence="1" id="KW-0812">Transmembrane</keyword>